<keyword evidence="8" id="KW-1185">Reference proteome</keyword>
<evidence type="ECO:0000256" key="1">
    <source>
        <dbReference type="ARBA" id="ARBA00004141"/>
    </source>
</evidence>
<dbReference type="AlphaFoldDB" id="A0A6L8VP22"/>
<dbReference type="EMBL" id="WWNR01000020">
    <property type="protein sequence ID" value="MZQ91242.1"/>
    <property type="molecule type" value="Genomic_DNA"/>
</dbReference>
<feature type="transmembrane region" description="Helical" evidence="5">
    <location>
        <begin position="123"/>
        <end position="144"/>
    </location>
</feature>
<evidence type="ECO:0000256" key="5">
    <source>
        <dbReference type="SAM" id="Phobius"/>
    </source>
</evidence>
<reference evidence="7 8" key="1">
    <citation type="submission" date="2020-01" db="EMBL/GenBank/DDBJ databases">
        <title>Frigidibacter albus SP32T (=CGMCC 1.13995T).</title>
        <authorList>
            <person name="Liao X."/>
        </authorList>
    </citation>
    <scope>NUCLEOTIDE SEQUENCE [LARGE SCALE GENOMIC DNA]</scope>
    <source>
        <strain evidence="7 8">SP32</strain>
    </source>
</reference>
<evidence type="ECO:0000256" key="4">
    <source>
        <dbReference type="ARBA" id="ARBA00023136"/>
    </source>
</evidence>
<dbReference type="Proteomes" id="UP000477083">
    <property type="component" value="Unassembled WGS sequence"/>
</dbReference>
<dbReference type="GO" id="GO:0016020">
    <property type="term" value="C:membrane"/>
    <property type="evidence" value="ECO:0007669"/>
    <property type="project" value="UniProtKB-SubCell"/>
</dbReference>
<dbReference type="Pfam" id="PF04932">
    <property type="entry name" value="Wzy_C"/>
    <property type="match status" value="1"/>
</dbReference>
<feature type="transmembrane region" description="Helical" evidence="5">
    <location>
        <begin position="220"/>
        <end position="239"/>
    </location>
</feature>
<feature type="transmembrane region" description="Helical" evidence="5">
    <location>
        <begin position="300"/>
        <end position="321"/>
    </location>
</feature>
<feature type="transmembrane region" description="Helical" evidence="5">
    <location>
        <begin position="44"/>
        <end position="67"/>
    </location>
</feature>
<evidence type="ECO:0000256" key="2">
    <source>
        <dbReference type="ARBA" id="ARBA00022692"/>
    </source>
</evidence>
<dbReference type="InterPro" id="IPR007016">
    <property type="entry name" value="O-antigen_ligase-rel_domated"/>
</dbReference>
<feature type="domain" description="O-antigen ligase-related" evidence="6">
    <location>
        <begin position="184"/>
        <end position="315"/>
    </location>
</feature>
<dbReference type="RefSeq" id="WP_161348623.1">
    <property type="nucleotide sequence ID" value="NZ_BMGW01000019.1"/>
</dbReference>
<comment type="caution">
    <text evidence="7">The sequence shown here is derived from an EMBL/GenBank/DDBJ whole genome shotgun (WGS) entry which is preliminary data.</text>
</comment>
<proteinExistence type="predicted"/>
<gene>
    <name evidence="7" type="ORF">GS660_19325</name>
</gene>
<sequence length="413" mass="45152">MITKHVSPFWADPASYLPLVYLSLSVPLLALERNAITGMSDGEVNIAPLLASYIILSVASLSIYRYRSVFRSAFAPGDLFFMLFVTITLVSVFAHGSLNPLLQSGVLIIIAAGFRAASVSSRFFTGLQIASLCMLAFMVFTVLVFGNPTQRWIKGIHPNLFGGVAVATAILASFGSSRRFEVCAAVSFFCALYVSSRYAMVSIFIFYSIYWVLNIKRIGIVRIFFAAAAIYFLAADFLLSQNFGVIGSALKLNASDRGLSSGFTGRDQLWENFSYQFNEQPLFGYGFRNRAGYSGAHNGFLNLILENGLLGSVSILGFYIYRFISVAREALSTPTTEIRGRYLAGMFAVTFGAMLQPQVLSFGDAFSVTVLLLLLAAPGSERAGSAHAAELALTRRTTTSRSRAIRDNARYVR</sequence>
<evidence type="ECO:0000313" key="8">
    <source>
        <dbReference type="Proteomes" id="UP000477083"/>
    </source>
</evidence>
<keyword evidence="4 5" id="KW-0472">Membrane</keyword>
<evidence type="ECO:0000313" key="7">
    <source>
        <dbReference type="EMBL" id="MZQ91242.1"/>
    </source>
</evidence>
<dbReference type="OrthoDB" id="8209292at2"/>
<evidence type="ECO:0000259" key="6">
    <source>
        <dbReference type="Pfam" id="PF04932"/>
    </source>
</evidence>
<feature type="transmembrane region" description="Helical" evidence="5">
    <location>
        <begin position="186"/>
        <end position="213"/>
    </location>
</feature>
<protein>
    <recommendedName>
        <fullName evidence="6">O-antigen ligase-related domain-containing protein</fullName>
    </recommendedName>
</protein>
<accession>A0A6L8VP22</accession>
<comment type="subcellular location">
    <subcellularLocation>
        <location evidence="1">Membrane</location>
        <topology evidence="1">Multi-pass membrane protein</topology>
    </subcellularLocation>
</comment>
<organism evidence="7 8">
    <name type="scientific">Frigidibacter albus</name>
    <dbReference type="NCBI Taxonomy" id="1465486"/>
    <lineage>
        <taxon>Bacteria</taxon>
        <taxon>Pseudomonadati</taxon>
        <taxon>Pseudomonadota</taxon>
        <taxon>Alphaproteobacteria</taxon>
        <taxon>Rhodobacterales</taxon>
        <taxon>Paracoccaceae</taxon>
        <taxon>Frigidibacter</taxon>
    </lineage>
</organism>
<keyword evidence="2 5" id="KW-0812">Transmembrane</keyword>
<keyword evidence="3 5" id="KW-1133">Transmembrane helix</keyword>
<feature type="transmembrane region" description="Helical" evidence="5">
    <location>
        <begin position="14"/>
        <end position="32"/>
    </location>
</feature>
<feature type="transmembrane region" description="Helical" evidence="5">
    <location>
        <begin position="342"/>
        <end position="375"/>
    </location>
</feature>
<name>A0A6L8VP22_9RHOB</name>
<feature type="transmembrane region" description="Helical" evidence="5">
    <location>
        <begin position="73"/>
        <end position="94"/>
    </location>
</feature>
<feature type="transmembrane region" description="Helical" evidence="5">
    <location>
        <begin position="156"/>
        <end position="174"/>
    </location>
</feature>
<evidence type="ECO:0000256" key="3">
    <source>
        <dbReference type="ARBA" id="ARBA00022989"/>
    </source>
</evidence>